<keyword evidence="4" id="KW-1185">Reference proteome</keyword>
<evidence type="ECO:0000313" key="2">
    <source>
        <dbReference type="EMBL" id="AHY16315.1"/>
    </source>
</evidence>
<keyword evidence="3" id="KW-0315">Glutamine amidotransferase</keyword>
<dbReference type="KEGG" id="siq:DQ08_07595"/>
<dbReference type="Gene3D" id="3.40.50.880">
    <property type="match status" value="1"/>
</dbReference>
<evidence type="ECO:0000259" key="1">
    <source>
        <dbReference type="Pfam" id="PF01965"/>
    </source>
</evidence>
<dbReference type="Proteomes" id="UP000269148">
    <property type="component" value="Unassembled WGS sequence"/>
</dbReference>
<feature type="domain" description="DJ-1/PfpI" evidence="1">
    <location>
        <begin position="1"/>
        <end position="164"/>
    </location>
</feature>
<protein>
    <submittedName>
        <fullName evidence="3">Glutamine amidotransferase</fullName>
    </submittedName>
</protein>
<dbReference type="STRING" id="1346.BMF34_07625"/>
<dbReference type="Proteomes" id="UP000025245">
    <property type="component" value="Chromosome"/>
</dbReference>
<dbReference type="EMBL" id="QLQD01000068">
    <property type="protein sequence ID" value="RLU55822.1"/>
    <property type="molecule type" value="Genomic_DNA"/>
</dbReference>
<dbReference type="GO" id="GO:0016740">
    <property type="term" value="F:transferase activity"/>
    <property type="evidence" value="ECO:0007669"/>
    <property type="project" value="UniProtKB-KW"/>
</dbReference>
<dbReference type="SUPFAM" id="SSF52317">
    <property type="entry name" value="Class I glutamine amidotransferase-like"/>
    <property type="match status" value="1"/>
</dbReference>
<dbReference type="OrthoDB" id="9800516at2"/>
<dbReference type="GeneID" id="35764817"/>
<sequence>MKIGLIIYPEFSLYEITPLTAQLALNYHQQVDIIAEEKKCYVSEDGFQVMPEFAFSQVKWTDYDALFFTGTMKPFETVLNATMIENLALINSETTVIAAMSSSPLILAKAGLIKDRTFTGGIYTNLLSYFSWLNEDKFMDKHCVVDGKLITALGTKRGVEEFTNSVLYILGFLPSLPELSQEKISFTLCNQEFDSLLLAIKKDYPLQFKEIL</sequence>
<dbReference type="Pfam" id="PF01965">
    <property type="entry name" value="DJ-1_PfpI"/>
    <property type="match status" value="1"/>
</dbReference>
<reference evidence="3 5" key="2">
    <citation type="submission" date="2018-06" db="EMBL/GenBank/DDBJ databases">
        <title>Mutators as drivers of adaptation in pathogenic bacteria and a risk factor for host jumps and vaccine escape.</title>
        <authorList>
            <person name="Barnes A.C."/>
            <person name="Silayeva O."/>
        </authorList>
    </citation>
    <scope>NUCLEOTIDE SEQUENCE [LARGE SCALE GENOMIC DNA]</scope>
    <source>
        <strain evidence="3 5">QMA0445</strain>
    </source>
</reference>
<organism evidence="3 5">
    <name type="scientific">Streptococcus iniae</name>
    <name type="common">Streptococcus shiloi</name>
    <dbReference type="NCBI Taxonomy" id="1346"/>
    <lineage>
        <taxon>Bacteria</taxon>
        <taxon>Bacillati</taxon>
        <taxon>Bacillota</taxon>
        <taxon>Bacilli</taxon>
        <taxon>Lactobacillales</taxon>
        <taxon>Streptococcaceae</taxon>
        <taxon>Streptococcus</taxon>
    </lineage>
</organism>
<dbReference type="InterPro" id="IPR002818">
    <property type="entry name" value="DJ-1/PfpI"/>
</dbReference>
<keyword evidence="3" id="KW-0808">Transferase</keyword>
<accession>A0A3L8GD88</accession>
<evidence type="ECO:0000313" key="5">
    <source>
        <dbReference type="Proteomes" id="UP000269148"/>
    </source>
</evidence>
<dbReference type="KEGG" id="sio:DW64_07580"/>
<evidence type="ECO:0000313" key="3">
    <source>
        <dbReference type="EMBL" id="RLU55822.1"/>
    </source>
</evidence>
<dbReference type="RefSeq" id="WP_003101704.1">
    <property type="nucleotide sequence ID" value="NZ_CP010783.1"/>
</dbReference>
<proteinExistence type="predicted"/>
<name>A0A3L8GD88_STRIN</name>
<evidence type="ECO:0000313" key="4">
    <source>
        <dbReference type="Proteomes" id="UP000025245"/>
    </source>
</evidence>
<reference evidence="2 4" key="1">
    <citation type="journal article" date="2014" name="Genome Announc.">
        <title>Complete Genome Sequence of a Virulent Strain, Streptococcus iniae ISET0901, Isolated from Diseased Tilapia.</title>
        <authorList>
            <person name="Pridgeon J.W."/>
            <person name="Zhang D."/>
            <person name="Zhang L."/>
        </authorList>
    </citation>
    <scope>NUCLEOTIDE SEQUENCE [LARGE SCALE GENOMIC DNA]</scope>
    <source>
        <strain evidence="2 4">ISET0901</strain>
    </source>
</reference>
<dbReference type="EMBL" id="CP007586">
    <property type="protein sequence ID" value="AHY16315.1"/>
    <property type="molecule type" value="Genomic_DNA"/>
</dbReference>
<dbReference type="AlphaFoldDB" id="A0A3L8GD88"/>
<dbReference type="KEGG" id="siz:SI82_07715"/>
<dbReference type="InterPro" id="IPR029062">
    <property type="entry name" value="Class_I_gatase-like"/>
</dbReference>
<gene>
    <name evidence="3" type="ORF">DIY07_07760</name>
    <name evidence="2" type="ORF">DQ08_07595</name>
</gene>